<organism evidence="1">
    <name type="scientific">Candidatus Nitrotoga fabula</name>
    <dbReference type="NCBI Taxonomy" id="2182327"/>
    <lineage>
        <taxon>Bacteria</taxon>
        <taxon>Pseudomonadati</taxon>
        <taxon>Pseudomonadota</taxon>
        <taxon>Betaproteobacteria</taxon>
        <taxon>Nitrosomonadales</taxon>
        <taxon>Gallionellaceae</taxon>
        <taxon>Candidatus Nitrotoga</taxon>
    </lineage>
</organism>
<protein>
    <submittedName>
        <fullName evidence="1">Uncharacterized protein</fullName>
    </submittedName>
</protein>
<proteinExistence type="predicted"/>
<gene>
    <name evidence="1" type="ORF">NITFAB_1591</name>
</gene>
<reference evidence="1" key="1">
    <citation type="submission" date="2018-05" db="EMBL/GenBank/DDBJ databases">
        <authorList>
            <person name="Lanie J.A."/>
            <person name="Ng W.-L."/>
            <person name="Kazmierczak K.M."/>
            <person name="Andrzejewski T.M."/>
            <person name="Davidsen T.M."/>
            <person name="Wayne K.J."/>
            <person name="Tettelin H."/>
            <person name="Glass J.I."/>
            <person name="Rusch D."/>
            <person name="Podicherti R."/>
            <person name="Tsui H.-C.T."/>
            <person name="Winkler M.E."/>
        </authorList>
    </citation>
    <scope>NUCLEOTIDE SEQUENCE</scope>
    <source>
        <strain evidence="1">KNB</strain>
    </source>
</reference>
<accession>A0A2X0SF65</accession>
<dbReference type="EMBL" id="LS423452">
    <property type="protein sequence ID" value="SPS06001.1"/>
    <property type="molecule type" value="Genomic_DNA"/>
</dbReference>
<sequence length="47" mass="5146">MARKTISGLIEFPWGRDGYSRPDGTELTLEHICARPKSAARAGASDR</sequence>
<dbReference type="AlphaFoldDB" id="A0A2X0SF65"/>
<evidence type="ECO:0000313" key="1">
    <source>
        <dbReference type="EMBL" id="SPS06001.1"/>
    </source>
</evidence>
<name>A0A2X0SF65_9PROT</name>